<feature type="region of interest" description="Disordered" evidence="1">
    <location>
        <begin position="222"/>
        <end position="264"/>
    </location>
</feature>
<dbReference type="AlphaFoldDB" id="A0AAD5VB05"/>
<evidence type="ECO:0000256" key="1">
    <source>
        <dbReference type="SAM" id="MobiDB-lite"/>
    </source>
</evidence>
<keyword evidence="3" id="KW-1185">Reference proteome</keyword>
<name>A0AAD5VB05_9APHY</name>
<gene>
    <name evidence="2" type="ORF">NLI96_g1055</name>
</gene>
<dbReference type="Proteomes" id="UP001212997">
    <property type="component" value="Unassembled WGS sequence"/>
</dbReference>
<accession>A0AAD5VB05</accession>
<comment type="caution">
    <text evidence="2">The sequence shown here is derived from an EMBL/GenBank/DDBJ whole genome shotgun (WGS) entry which is preliminary data.</text>
</comment>
<proteinExistence type="predicted"/>
<evidence type="ECO:0000313" key="3">
    <source>
        <dbReference type="Proteomes" id="UP001212997"/>
    </source>
</evidence>
<evidence type="ECO:0000313" key="2">
    <source>
        <dbReference type="EMBL" id="KAJ3490961.1"/>
    </source>
</evidence>
<protein>
    <submittedName>
        <fullName evidence="2">Uncharacterized protein</fullName>
    </submittedName>
</protein>
<sequence>MHAKSLFRSTCKPLAGRKPLNNAFERVKGKLLAPKKRVENEQQSVDVDTSPHNDKVITPSWSLSTPLVADTWGQDIRNSLSNITTSSTTANEKSNGRVSPALTTASAGLTVHSNLTAISIITSSEGCDLADAITINTEDIWEPVSSPQQDDLVTPVSAFEPRSSESVNDVDMFLTRLIDWNEAPISEVIHDSPHTPPVPFITVTSPSAPSFNNLMALAAANPSAVGHDSGRLTPPPPSITTRRRNDSSSTKISRPMRLSARNKAPTSYRVKQVLNDLNGFAQRPSFTQRLRRVGGTTNCKLSARMTGLWQSVKMIVVPKPALPNHARR</sequence>
<reference evidence="2" key="1">
    <citation type="submission" date="2022-07" db="EMBL/GenBank/DDBJ databases">
        <title>Genome Sequence of Physisporinus lineatus.</title>
        <authorList>
            <person name="Buettner E."/>
        </authorList>
    </citation>
    <scope>NUCLEOTIDE SEQUENCE</scope>
    <source>
        <strain evidence="2">VT162</strain>
    </source>
</reference>
<organism evidence="2 3">
    <name type="scientific">Meripilus lineatus</name>
    <dbReference type="NCBI Taxonomy" id="2056292"/>
    <lineage>
        <taxon>Eukaryota</taxon>
        <taxon>Fungi</taxon>
        <taxon>Dikarya</taxon>
        <taxon>Basidiomycota</taxon>
        <taxon>Agaricomycotina</taxon>
        <taxon>Agaricomycetes</taxon>
        <taxon>Polyporales</taxon>
        <taxon>Meripilaceae</taxon>
        <taxon>Meripilus</taxon>
    </lineage>
</organism>
<dbReference type="EMBL" id="JANAWD010000019">
    <property type="protein sequence ID" value="KAJ3490961.1"/>
    <property type="molecule type" value="Genomic_DNA"/>
</dbReference>